<feature type="compositionally biased region" description="Polar residues" evidence="1">
    <location>
        <begin position="58"/>
        <end position="69"/>
    </location>
</feature>
<dbReference type="Proteomes" id="UP000324897">
    <property type="component" value="Chromosome 4"/>
</dbReference>
<protein>
    <submittedName>
        <fullName evidence="2">Uncharacterized protein</fullName>
    </submittedName>
</protein>
<dbReference type="EMBL" id="RWGY01000007">
    <property type="protein sequence ID" value="TVU37883.1"/>
    <property type="molecule type" value="Genomic_DNA"/>
</dbReference>
<dbReference type="Gramene" id="TVU37883">
    <property type="protein sequence ID" value="TVU37883"/>
    <property type="gene ID" value="EJB05_11226"/>
</dbReference>
<evidence type="ECO:0000313" key="3">
    <source>
        <dbReference type="Proteomes" id="UP000324897"/>
    </source>
</evidence>
<accession>A0A5J9VNY9</accession>
<proteinExistence type="predicted"/>
<evidence type="ECO:0000313" key="2">
    <source>
        <dbReference type="EMBL" id="TVU37883.1"/>
    </source>
</evidence>
<dbReference type="AlphaFoldDB" id="A0A5J9VNY9"/>
<keyword evidence="3" id="KW-1185">Reference proteome</keyword>
<gene>
    <name evidence="2" type="ORF">EJB05_11226</name>
</gene>
<reference evidence="2 3" key="1">
    <citation type="journal article" date="2019" name="Sci. Rep.">
        <title>A high-quality genome of Eragrostis curvula grass provides insights into Poaceae evolution and supports new strategies to enhance forage quality.</title>
        <authorList>
            <person name="Carballo J."/>
            <person name="Santos B.A.C.M."/>
            <person name="Zappacosta D."/>
            <person name="Garbus I."/>
            <person name="Selva J.P."/>
            <person name="Gallo C.A."/>
            <person name="Diaz A."/>
            <person name="Albertini E."/>
            <person name="Caccamo M."/>
            <person name="Echenique V."/>
        </authorList>
    </citation>
    <scope>NUCLEOTIDE SEQUENCE [LARGE SCALE GENOMIC DNA]</scope>
    <source>
        <strain evidence="3">cv. Victoria</strain>
        <tissue evidence="2">Leaf</tissue>
    </source>
</reference>
<sequence>MVAWAALPPMSNGVAASRRRRGGSATIIFSESAGGERDHRGGGGGGGGVGGGRGRLAHSSSMISRSATQKRAVCQPAAVTKFRNFDDVEIRDVNQPKSIFARVDFKFPVSASGNLQRFILLDMTGSKIEAVARGTVVS</sequence>
<comment type="caution">
    <text evidence="2">The sequence shown here is derived from an EMBL/GenBank/DDBJ whole genome shotgun (WGS) entry which is preliminary data.</text>
</comment>
<name>A0A5J9VNY9_9POAL</name>
<evidence type="ECO:0000256" key="1">
    <source>
        <dbReference type="SAM" id="MobiDB-lite"/>
    </source>
</evidence>
<dbReference type="OrthoDB" id="686632at2759"/>
<feature type="compositionally biased region" description="Gly residues" evidence="1">
    <location>
        <begin position="42"/>
        <end position="54"/>
    </location>
</feature>
<feature type="region of interest" description="Disordered" evidence="1">
    <location>
        <begin position="30"/>
        <end position="69"/>
    </location>
</feature>
<organism evidence="2 3">
    <name type="scientific">Eragrostis curvula</name>
    <name type="common">weeping love grass</name>
    <dbReference type="NCBI Taxonomy" id="38414"/>
    <lineage>
        <taxon>Eukaryota</taxon>
        <taxon>Viridiplantae</taxon>
        <taxon>Streptophyta</taxon>
        <taxon>Embryophyta</taxon>
        <taxon>Tracheophyta</taxon>
        <taxon>Spermatophyta</taxon>
        <taxon>Magnoliopsida</taxon>
        <taxon>Liliopsida</taxon>
        <taxon>Poales</taxon>
        <taxon>Poaceae</taxon>
        <taxon>PACMAD clade</taxon>
        <taxon>Chloridoideae</taxon>
        <taxon>Eragrostideae</taxon>
        <taxon>Eragrostidinae</taxon>
        <taxon>Eragrostis</taxon>
    </lineage>
</organism>